<dbReference type="InterPro" id="IPR030390">
    <property type="entry name" value="MeTrfase_TrmA_AS"/>
</dbReference>
<evidence type="ECO:0000259" key="12">
    <source>
        <dbReference type="PROSITE" id="PS50926"/>
    </source>
</evidence>
<dbReference type="NCBIfam" id="TIGR00479">
    <property type="entry name" value="rumA"/>
    <property type="match status" value="1"/>
</dbReference>
<keyword evidence="5 9" id="KW-0949">S-adenosyl-L-methionine</keyword>
<dbReference type="Gene3D" id="3.40.50.150">
    <property type="entry name" value="Vaccinia Virus protein VP39"/>
    <property type="match status" value="1"/>
</dbReference>
<evidence type="ECO:0000256" key="9">
    <source>
        <dbReference type="HAMAP-Rule" id="MF_01010"/>
    </source>
</evidence>
<accession>A0ABP9N8E2</accession>
<dbReference type="InterPro" id="IPR001566">
    <property type="entry name" value="23S_rRNA_MeTrfase_RlmD"/>
</dbReference>
<dbReference type="Gene3D" id="2.40.50.140">
    <property type="entry name" value="Nucleic acid-binding proteins"/>
    <property type="match status" value="1"/>
</dbReference>
<gene>
    <name evidence="9 13" type="primary">rlmD</name>
    <name evidence="13" type="ORF">GCM10023211_17100</name>
</gene>
<evidence type="ECO:0000256" key="11">
    <source>
        <dbReference type="PROSITE-ProRule" id="PRU10015"/>
    </source>
</evidence>
<feature type="binding site" evidence="9">
    <location>
        <position position="305"/>
    </location>
    <ligand>
        <name>S-adenosyl-L-methionine</name>
        <dbReference type="ChEBI" id="CHEBI:59789"/>
    </ligand>
</feature>
<evidence type="ECO:0000256" key="8">
    <source>
        <dbReference type="ARBA" id="ARBA00023014"/>
    </source>
</evidence>
<evidence type="ECO:0000256" key="3">
    <source>
        <dbReference type="ARBA" id="ARBA00022603"/>
    </source>
</evidence>
<feature type="active site" description="Nucleophile" evidence="9 10">
    <location>
        <position position="398"/>
    </location>
</feature>
<feature type="binding site" evidence="9">
    <location>
        <position position="82"/>
    </location>
    <ligand>
        <name>[4Fe-4S] cluster</name>
        <dbReference type="ChEBI" id="CHEBI:49883"/>
    </ligand>
</feature>
<protein>
    <recommendedName>
        <fullName evidence="9">23S rRNA (uracil(1939)-C(5))-methyltransferase RlmD</fullName>
        <ecNumber evidence="9">2.1.1.190</ecNumber>
    </recommendedName>
    <alternativeName>
        <fullName evidence="9">23S rRNA(m5U1939)-methyltransferase</fullName>
    </alternativeName>
</protein>
<evidence type="ECO:0000256" key="4">
    <source>
        <dbReference type="ARBA" id="ARBA00022679"/>
    </source>
</evidence>
<keyword evidence="3 9" id="KW-0489">Methyltransferase</keyword>
<dbReference type="CDD" id="cd02440">
    <property type="entry name" value="AdoMet_MTases"/>
    <property type="match status" value="1"/>
</dbReference>
<feature type="binding site" evidence="9 10">
    <location>
        <position position="321"/>
    </location>
    <ligand>
        <name>S-adenosyl-L-methionine</name>
        <dbReference type="ChEBI" id="CHEBI:59789"/>
    </ligand>
</feature>
<feature type="domain" description="TRAM" evidence="12">
    <location>
        <begin position="10"/>
        <end position="69"/>
    </location>
</feature>
<feature type="active site" evidence="11">
    <location>
        <position position="398"/>
    </location>
</feature>
<dbReference type="PROSITE" id="PS01231">
    <property type="entry name" value="TRMA_2"/>
    <property type="match status" value="1"/>
</dbReference>
<feature type="binding site" evidence="9 10">
    <location>
        <position position="271"/>
    </location>
    <ligand>
        <name>S-adenosyl-L-methionine</name>
        <dbReference type="ChEBI" id="CHEBI:59789"/>
    </ligand>
</feature>
<reference evidence="14" key="1">
    <citation type="journal article" date="2019" name="Int. J. Syst. Evol. Microbiol.">
        <title>The Global Catalogue of Microorganisms (GCM) 10K type strain sequencing project: providing services to taxonomists for standard genome sequencing and annotation.</title>
        <authorList>
            <consortium name="The Broad Institute Genomics Platform"/>
            <consortium name="The Broad Institute Genome Sequencing Center for Infectious Disease"/>
            <person name="Wu L."/>
            <person name="Ma J."/>
        </authorList>
    </citation>
    <scope>NUCLEOTIDE SEQUENCE [LARGE SCALE GENOMIC DNA]</scope>
    <source>
        <strain evidence="14">JCM 18050</strain>
    </source>
</reference>
<keyword evidence="8 9" id="KW-0411">Iron-sulfur</keyword>
<feature type="binding site" evidence="9 10">
    <location>
        <position position="372"/>
    </location>
    <ligand>
        <name>S-adenosyl-L-methionine</name>
        <dbReference type="ChEBI" id="CHEBI:59789"/>
    </ligand>
</feature>
<dbReference type="EC" id="2.1.1.190" evidence="9"/>
<dbReference type="InterPro" id="IPR012340">
    <property type="entry name" value="NA-bd_OB-fold"/>
</dbReference>
<evidence type="ECO:0000256" key="6">
    <source>
        <dbReference type="ARBA" id="ARBA00022723"/>
    </source>
</evidence>
<evidence type="ECO:0000256" key="10">
    <source>
        <dbReference type="PROSITE-ProRule" id="PRU01024"/>
    </source>
</evidence>
<dbReference type="Proteomes" id="UP001500171">
    <property type="component" value="Unassembled WGS sequence"/>
</dbReference>
<dbReference type="Pfam" id="PF05958">
    <property type="entry name" value="tRNA_U5-meth_tr"/>
    <property type="match status" value="1"/>
</dbReference>
<keyword evidence="6 9" id="KW-0479">Metal-binding</keyword>
<proteinExistence type="inferred from homology"/>
<feature type="binding site" evidence="9">
    <location>
        <position position="351"/>
    </location>
    <ligand>
        <name>S-adenosyl-L-methionine</name>
        <dbReference type="ChEBI" id="CHEBI:59789"/>
    </ligand>
</feature>
<dbReference type="EMBL" id="BAABHY010000003">
    <property type="protein sequence ID" value="GAA5111532.1"/>
    <property type="molecule type" value="Genomic_DNA"/>
</dbReference>
<dbReference type="RefSeq" id="WP_345491134.1">
    <property type="nucleotide sequence ID" value="NZ_BAABHY010000003.1"/>
</dbReference>
<feature type="binding site" evidence="9">
    <location>
        <position position="91"/>
    </location>
    <ligand>
        <name>[4Fe-4S] cluster</name>
        <dbReference type="ChEBI" id="CHEBI:49883"/>
    </ligand>
</feature>
<evidence type="ECO:0000256" key="5">
    <source>
        <dbReference type="ARBA" id="ARBA00022691"/>
    </source>
</evidence>
<dbReference type="PROSITE" id="PS50926">
    <property type="entry name" value="TRAM"/>
    <property type="match status" value="1"/>
</dbReference>
<dbReference type="NCBIfam" id="NF009639">
    <property type="entry name" value="PRK13168.1"/>
    <property type="match status" value="1"/>
</dbReference>
<feature type="binding site" evidence="9 10">
    <location>
        <position position="300"/>
    </location>
    <ligand>
        <name>S-adenosyl-L-methionine</name>
        <dbReference type="ChEBI" id="CHEBI:59789"/>
    </ligand>
</feature>
<comment type="function">
    <text evidence="9">Catalyzes the formation of 5-methyl-uridine at position 1939 (m5U1939) in 23S rRNA.</text>
</comment>
<feature type="binding site" evidence="9">
    <location>
        <position position="88"/>
    </location>
    <ligand>
        <name>[4Fe-4S] cluster</name>
        <dbReference type="ChEBI" id="CHEBI:49883"/>
    </ligand>
</feature>
<evidence type="ECO:0000313" key="13">
    <source>
        <dbReference type="EMBL" id="GAA5111532.1"/>
    </source>
</evidence>
<sequence length="444" mass="50008">MVLFYSPPKKVVSSQKTVKLQVHSVDAFGQGIAHYQGKTVFIKNALPSEEVDAKLIEDKKQYAKAHVVKYYTKSEQRIAPQCQHYNVCGGCQMQHMSIDMQHAVKVEAFTTLFKKEASYSLAADDIKVISSSPYHYRRRARLAVMYENQRLVVGFRQQESNQIVDIKACPVLVNELEQLLLPLKNSLAAIKDKKALGHVELIHVDSGTIIVVRHVRPLSEKDTALLFTLAKNHHVSLYLHGTELVHVVGRQDHYYCIKQLKLTFSPLDFIQVNGEINLNMVEQAIAWLALNQHDAVLDLFCGMGNFSLPMATLCQYISGVEGVAELVEKAKLNATLNRAQLSAQSHFYVSNLDNVDSQPTWYPEQINKVLLDPARPGAFQVMDKIVERYPSHVVYISCNPSTLVRDSKKLLQAGYTLAKASVLDMFPQTKHIESMLLFIKSGTK</sequence>
<keyword evidence="2 9" id="KW-0698">rRNA processing</keyword>
<evidence type="ECO:0000313" key="14">
    <source>
        <dbReference type="Proteomes" id="UP001500171"/>
    </source>
</evidence>
<keyword evidence="4 9" id="KW-0808">Transferase</keyword>
<dbReference type="InterPro" id="IPR010280">
    <property type="entry name" value="U5_MeTrfase_fam"/>
</dbReference>
<dbReference type="Gene3D" id="2.40.50.1070">
    <property type="match status" value="1"/>
</dbReference>
<dbReference type="InterPro" id="IPR002792">
    <property type="entry name" value="TRAM_dom"/>
</dbReference>
<keyword evidence="7 9" id="KW-0408">Iron</keyword>
<keyword evidence="14" id="KW-1185">Reference proteome</keyword>
<comment type="catalytic activity">
    <reaction evidence="9">
        <text>uridine(1939) in 23S rRNA + S-adenosyl-L-methionine = 5-methyluridine(1939) in 23S rRNA + S-adenosyl-L-homocysteine + H(+)</text>
        <dbReference type="Rhea" id="RHEA:42908"/>
        <dbReference type="Rhea" id="RHEA-COMP:10278"/>
        <dbReference type="Rhea" id="RHEA-COMP:10279"/>
        <dbReference type="ChEBI" id="CHEBI:15378"/>
        <dbReference type="ChEBI" id="CHEBI:57856"/>
        <dbReference type="ChEBI" id="CHEBI:59789"/>
        <dbReference type="ChEBI" id="CHEBI:65315"/>
        <dbReference type="ChEBI" id="CHEBI:74447"/>
        <dbReference type="EC" id="2.1.1.190"/>
    </reaction>
</comment>
<dbReference type="PANTHER" id="PTHR11061">
    <property type="entry name" value="RNA M5U METHYLTRANSFERASE"/>
    <property type="match status" value="1"/>
</dbReference>
<dbReference type="PANTHER" id="PTHR11061:SF49">
    <property type="entry name" value="23S RRNA (URACIL(1939)-C(5))-METHYLTRANSFERASE RLMD"/>
    <property type="match status" value="1"/>
</dbReference>
<name>A0ABP9N8E2_9GAMM</name>
<evidence type="ECO:0000256" key="1">
    <source>
        <dbReference type="ARBA" id="ARBA00022485"/>
    </source>
</evidence>
<keyword evidence="1 9" id="KW-0004">4Fe-4S</keyword>
<evidence type="ECO:0000256" key="2">
    <source>
        <dbReference type="ARBA" id="ARBA00022552"/>
    </source>
</evidence>
<evidence type="ECO:0000256" key="7">
    <source>
        <dbReference type="ARBA" id="ARBA00023004"/>
    </source>
</evidence>
<dbReference type="SUPFAM" id="SSF53335">
    <property type="entry name" value="S-adenosyl-L-methionine-dependent methyltransferases"/>
    <property type="match status" value="1"/>
</dbReference>
<comment type="caution">
    <text evidence="13">The sequence shown here is derived from an EMBL/GenBank/DDBJ whole genome shotgun (WGS) entry which is preliminary data.</text>
</comment>
<dbReference type="HAMAP" id="MF_01010">
    <property type="entry name" value="23SrRNA_methyltr_RlmD"/>
    <property type="match status" value="1"/>
</dbReference>
<organism evidence="13 14">
    <name type="scientific">Orbus sasakiae</name>
    <dbReference type="NCBI Taxonomy" id="1078475"/>
    <lineage>
        <taxon>Bacteria</taxon>
        <taxon>Pseudomonadati</taxon>
        <taxon>Pseudomonadota</taxon>
        <taxon>Gammaproteobacteria</taxon>
        <taxon>Orbales</taxon>
        <taxon>Orbaceae</taxon>
        <taxon>Orbus</taxon>
    </lineage>
</organism>
<feature type="binding site" evidence="9">
    <location>
        <position position="169"/>
    </location>
    <ligand>
        <name>[4Fe-4S] cluster</name>
        <dbReference type="ChEBI" id="CHEBI:49883"/>
    </ligand>
</feature>
<dbReference type="InterPro" id="IPR029063">
    <property type="entry name" value="SAM-dependent_MTases_sf"/>
</dbReference>
<dbReference type="PROSITE" id="PS01230">
    <property type="entry name" value="TRMA_1"/>
    <property type="match status" value="1"/>
</dbReference>
<dbReference type="Pfam" id="PF01938">
    <property type="entry name" value="TRAM"/>
    <property type="match status" value="1"/>
</dbReference>
<dbReference type="SUPFAM" id="SSF50249">
    <property type="entry name" value="Nucleic acid-binding proteins"/>
    <property type="match status" value="1"/>
</dbReference>
<comment type="similarity">
    <text evidence="9">Belongs to the class I-like SAM-binding methyltransferase superfamily. RNA M5U methyltransferase family. RlmD subfamily.</text>
</comment>
<dbReference type="InterPro" id="IPR030391">
    <property type="entry name" value="MeTrfase_TrmA_CS"/>
</dbReference>
<dbReference type="PROSITE" id="PS51687">
    <property type="entry name" value="SAM_MT_RNA_M5U"/>
    <property type="match status" value="1"/>
</dbReference>